<evidence type="ECO:0000313" key="2">
    <source>
        <dbReference type="EMBL" id="MBA4541672.1"/>
    </source>
</evidence>
<dbReference type="InterPro" id="IPR011009">
    <property type="entry name" value="Kinase-like_dom_sf"/>
</dbReference>
<proteinExistence type="predicted"/>
<keyword evidence="3" id="KW-1185">Reference proteome</keyword>
<dbReference type="Gene3D" id="1.10.510.10">
    <property type="entry name" value="Transferase(Phosphotransferase) domain 1"/>
    <property type="match status" value="1"/>
</dbReference>
<organism evidence="2 3">
    <name type="scientific">Thermoactinomyces daqus</name>
    <dbReference type="NCBI Taxonomy" id="1329516"/>
    <lineage>
        <taxon>Bacteria</taxon>
        <taxon>Bacillati</taxon>
        <taxon>Bacillota</taxon>
        <taxon>Bacilli</taxon>
        <taxon>Bacillales</taxon>
        <taxon>Thermoactinomycetaceae</taxon>
        <taxon>Thermoactinomyces</taxon>
    </lineage>
</organism>
<dbReference type="Proteomes" id="UP000530514">
    <property type="component" value="Unassembled WGS sequence"/>
</dbReference>
<dbReference type="SUPFAM" id="SSF56112">
    <property type="entry name" value="Protein kinase-like (PK-like)"/>
    <property type="match status" value="1"/>
</dbReference>
<gene>
    <name evidence="2" type="ORF">H1164_01970</name>
</gene>
<dbReference type="AlphaFoldDB" id="A0A7W1X7W2"/>
<evidence type="ECO:0000256" key="1">
    <source>
        <dbReference type="SAM" id="MobiDB-lite"/>
    </source>
</evidence>
<comment type="caution">
    <text evidence="2">The sequence shown here is derived from an EMBL/GenBank/DDBJ whole genome shotgun (WGS) entry which is preliminary data.</text>
</comment>
<accession>A0A7W1X7W2</accession>
<reference evidence="2 3" key="1">
    <citation type="submission" date="2020-07" db="EMBL/GenBank/DDBJ databases">
        <authorList>
            <person name="Feng H."/>
        </authorList>
    </citation>
    <scope>NUCLEOTIDE SEQUENCE [LARGE SCALE GENOMIC DNA]</scope>
    <source>
        <strain evidence="3">s-11</strain>
    </source>
</reference>
<protein>
    <recommendedName>
        <fullName evidence="4">Protein kinase domain-containing protein</fullName>
    </recommendedName>
</protein>
<evidence type="ECO:0008006" key="4">
    <source>
        <dbReference type="Google" id="ProtNLM"/>
    </source>
</evidence>
<feature type="region of interest" description="Disordered" evidence="1">
    <location>
        <begin position="203"/>
        <end position="232"/>
    </location>
</feature>
<sequence length="232" mass="27729">MKQPFSLDRKVIETLSEMVLSGAIEESYPLLGEGLSGKVYDYEGYAVKVFKENYSENDDDRVLNYMRGHSAFPTLYYKERQGRFLVVEKVSGHTLGEMVKAGGKLPDRYYWQLEKYAEDCYKKGIIPSDLHLNNMMVDQDNRIRIVDTGRFFFTRDSAQFKEKVERDLEILKYYCGFFSSSSWKKHRRHRRHYHYHSYLHSHSHSHSYSRSHSSSSHRRHRHHRHHHHFFSS</sequence>
<dbReference type="OrthoDB" id="529320at2"/>
<dbReference type="EMBL" id="JACEIP010000002">
    <property type="protein sequence ID" value="MBA4541672.1"/>
    <property type="molecule type" value="Genomic_DNA"/>
</dbReference>
<evidence type="ECO:0000313" key="3">
    <source>
        <dbReference type="Proteomes" id="UP000530514"/>
    </source>
</evidence>
<dbReference type="RefSeq" id="WP_033101044.1">
    <property type="nucleotide sequence ID" value="NZ_JACEIP010000002.1"/>
</dbReference>
<name>A0A7W1X7W2_9BACL</name>